<reference evidence="11 12" key="1">
    <citation type="submission" date="2019-07" db="EMBL/GenBank/DDBJ databases">
        <title>SAR11 Genome Evolution.</title>
        <authorList>
            <person name="Giovannoni S."/>
        </authorList>
    </citation>
    <scope>NUCLEOTIDE SEQUENCE [LARGE SCALE GENOMIC DNA]</scope>
    <source>
        <strain evidence="11 12">HTCC9565</strain>
    </source>
</reference>
<feature type="transmembrane region" description="Helical" evidence="9">
    <location>
        <begin position="163"/>
        <end position="192"/>
    </location>
</feature>
<evidence type="ECO:0000256" key="2">
    <source>
        <dbReference type="ARBA" id="ARBA00010065"/>
    </source>
</evidence>
<dbReference type="InterPro" id="IPR036526">
    <property type="entry name" value="C-N_Hydrolase_sf"/>
</dbReference>
<comment type="pathway">
    <text evidence="9">Protein modification; lipoprotein biosynthesis (N-acyl transfer).</text>
</comment>
<evidence type="ECO:0000256" key="5">
    <source>
        <dbReference type="ARBA" id="ARBA00022692"/>
    </source>
</evidence>
<evidence type="ECO:0000259" key="10">
    <source>
        <dbReference type="PROSITE" id="PS50263"/>
    </source>
</evidence>
<feature type="transmembrane region" description="Helical" evidence="9">
    <location>
        <begin position="92"/>
        <end position="116"/>
    </location>
</feature>
<evidence type="ECO:0000256" key="3">
    <source>
        <dbReference type="ARBA" id="ARBA00022475"/>
    </source>
</evidence>
<dbReference type="Proteomes" id="UP001166004">
    <property type="component" value="Unassembled WGS sequence"/>
</dbReference>
<dbReference type="InterPro" id="IPR004563">
    <property type="entry name" value="Apolipo_AcylTrfase"/>
</dbReference>
<keyword evidence="12" id="KW-1185">Reference proteome</keyword>
<keyword evidence="3 9" id="KW-1003">Cell membrane</keyword>
<feature type="transmembrane region" description="Helical" evidence="9">
    <location>
        <begin position="128"/>
        <end position="151"/>
    </location>
</feature>
<name>A0ABX1T200_PELUQ</name>
<feature type="transmembrane region" description="Helical" evidence="9">
    <location>
        <begin position="64"/>
        <end position="86"/>
    </location>
</feature>
<comment type="similarity">
    <text evidence="2 9">Belongs to the CN hydrolase family. Apolipoprotein N-acyltransferase subfamily.</text>
</comment>
<keyword evidence="5 9" id="KW-0812">Transmembrane</keyword>
<dbReference type="NCBIfam" id="TIGR00546">
    <property type="entry name" value="lnt"/>
    <property type="match status" value="1"/>
</dbReference>
<evidence type="ECO:0000256" key="8">
    <source>
        <dbReference type="ARBA" id="ARBA00023315"/>
    </source>
</evidence>
<evidence type="ECO:0000256" key="9">
    <source>
        <dbReference type="HAMAP-Rule" id="MF_01148"/>
    </source>
</evidence>
<accession>A0ABX1T200</accession>
<proteinExistence type="inferred from homology"/>
<evidence type="ECO:0000256" key="1">
    <source>
        <dbReference type="ARBA" id="ARBA00004651"/>
    </source>
</evidence>
<comment type="caution">
    <text evidence="11">The sequence shown here is derived from an EMBL/GenBank/DDBJ whole genome shotgun (WGS) entry which is preliminary data.</text>
</comment>
<dbReference type="PANTHER" id="PTHR38686:SF1">
    <property type="entry name" value="APOLIPOPROTEIN N-ACYLTRANSFERASE"/>
    <property type="match status" value="1"/>
</dbReference>
<sequence>MKQRLPNLFKKKFLNYFYIIFLGAISSYSLPPYNYFIINFITFSLFFIFIFKKRTVSDKFFFQYGWYFGFGYFLFSLYWVTISLTFDQDFKFLIPIVIILLPAFLAIFYGLITYFFSIFFSKNVITSFFIFSILFGILEFIRGSILTGFPWNLISFSFSKSNYFIQALSIIGTYSFNLICISLFTVPALFFLRGSKKKFLVSFLFVLVAAMFLIFGYIRNNNFNSLESVKKPYTIKAVSSNISLDRFYSKQDELKIINELIDLSAPTKTKPTIFLWPEGIIPDSYLKEISIYKDLFFNSFGEDDLIIMGLNSKKIKNDKYLFFNSMAIFNNKLDLITSYNKVDLVPFGEFVPFEDTFRLVGLKTITNNLQSFSSGETRAPINVKNDKINLNLLPLICYEIIYTGKLSKDDNFDYIINISEDGWFGDSIGPKQHFSHSIFRSIESGKYIVRSANNGISAVINPIGMVEQEVKFGSTGIVELSESKLVKSTTFMLYGNKIFLMLILIYIFLIFSFNRIKYE</sequence>
<evidence type="ECO:0000313" key="11">
    <source>
        <dbReference type="EMBL" id="NMN67250.1"/>
    </source>
</evidence>
<protein>
    <recommendedName>
        <fullName evidence="9">Apolipoprotein N-acyltransferase</fullName>
        <shortName evidence="9">ALP N-acyltransferase</shortName>
        <ecNumber evidence="9">2.3.1.269</ecNumber>
    </recommendedName>
</protein>
<keyword evidence="7 9" id="KW-0472">Membrane</keyword>
<dbReference type="EMBL" id="LANA01000001">
    <property type="protein sequence ID" value="NMN67250.1"/>
    <property type="molecule type" value="Genomic_DNA"/>
</dbReference>
<dbReference type="InterPro" id="IPR003010">
    <property type="entry name" value="C-N_Hydrolase"/>
</dbReference>
<gene>
    <name evidence="9" type="primary">lnt</name>
    <name evidence="11" type="ORF">VP91_00003920</name>
</gene>
<organism evidence="11 12">
    <name type="scientific">Pelagibacter ubique</name>
    <dbReference type="NCBI Taxonomy" id="198252"/>
    <lineage>
        <taxon>Bacteria</taxon>
        <taxon>Pseudomonadati</taxon>
        <taxon>Pseudomonadota</taxon>
        <taxon>Alphaproteobacteria</taxon>
        <taxon>Candidatus Pelagibacterales</taxon>
        <taxon>Candidatus Pelagibacteraceae</taxon>
        <taxon>Candidatus Pelagibacter</taxon>
    </lineage>
</organism>
<dbReference type="HAMAP" id="MF_01148">
    <property type="entry name" value="Lnt"/>
    <property type="match status" value="1"/>
</dbReference>
<feature type="transmembrane region" description="Helical" evidence="9">
    <location>
        <begin position="12"/>
        <end position="29"/>
    </location>
</feature>
<feature type="domain" description="CN hydrolase" evidence="10">
    <location>
        <begin position="233"/>
        <end position="485"/>
    </location>
</feature>
<keyword evidence="8 9" id="KW-0012">Acyltransferase</keyword>
<dbReference type="InterPro" id="IPR045378">
    <property type="entry name" value="LNT_N"/>
</dbReference>
<dbReference type="CDD" id="cd07571">
    <property type="entry name" value="ALP_N-acyl_transferase"/>
    <property type="match status" value="1"/>
</dbReference>
<feature type="transmembrane region" description="Helical" evidence="9">
    <location>
        <begin position="491"/>
        <end position="513"/>
    </location>
</feature>
<dbReference type="Pfam" id="PF00795">
    <property type="entry name" value="CN_hydrolase"/>
    <property type="match status" value="1"/>
</dbReference>
<feature type="transmembrane region" description="Helical" evidence="9">
    <location>
        <begin position="35"/>
        <end position="52"/>
    </location>
</feature>
<keyword evidence="4 9" id="KW-0808">Transferase</keyword>
<dbReference type="Gene3D" id="3.60.110.10">
    <property type="entry name" value="Carbon-nitrogen hydrolase"/>
    <property type="match status" value="1"/>
</dbReference>
<dbReference type="PANTHER" id="PTHR38686">
    <property type="entry name" value="APOLIPOPROTEIN N-ACYLTRANSFERASE"/>
    <property type="match status" value="1"/>
</dbReference>
<evidence type="ECO:0000313" key="12">
    <source>
        <dbReference type="Proteomes" id="UP001166004"/>
    </source>
</evidence>
<comment type="function">
    <text evidence="9">Catalyzes the phospholipid dependent N-acylation of the N-terminal cysteine of apolipoprotein, the last step in lipoprotein maturation.</text>
</comment>
<evidence type="ECO:0000256" key="4">
    <source>
        <dbReference type="ARBA" id="ARBA00022679"/>
    </source>
</evidence>
<dbReference type="Pfam" id="PF20154">
    <property type="entry name" value="LNT_N"/>
    <property type="match status" value="1"/>
</dbReference>
<feature type="transmembrane region" description="Helical" evidence="9">
    <location>
        <begin position="199"/>
        <end position="218"/>
    </location>
</feature>
<keyword evidence="6 9" id="KW-1133">Transmembrane helix</keyword>
<evidence type="ECO:0000256" key="7">
    <source>
        <dbReference type="ARBA" id="ARBA00023136"/>
    </source>
</evidence>
<evidence type="ECO:0000256" key="6">
    <source>
        <dbReference type="ARBA" id="ARBA00022989"/>
    </source>
</evidence>
<dbReference type="PROSITE" id="PS50263">
    <property type="entry name" value="CN_HYDROLASE"/>
    <property type="match status" value="1"/>
</dbReference>
<comment type="catalytic activity">
    <reaction evidence="9">
        <text>N-terminal S-1,2-diacyl-sn-glyceryl-L-cysteinyl-[lipoprotein] + a glycerophospholipid = N-acyl-S-1,2-diacyl-sn-glyceryl-L-cysteinyl-[lipoprotein] + a 2-acyl-sn-glycero-3-phospholipid + H(+)</text>
        <dbReference type="Rhea" id="RHEA:48228"/>
        <dbReference type="Rhea" id="RHEA-COMP:14681"/>
        <dbReference type="Rhea" id="RHEA-COMP:14684"/>
        <dbReference type="ChEBI" id="CHEBI:15378"/>
        <dbReference type="ChEBI" id="CHEBI:136912"/>
        <dbReference type="ChEBI" id="CHEBI:140656"/>
        <dbReference type="ChEBI" id="CHEBI:140657"/>
        <dbReference type="ChEBI" id="CHEBI:140660"/>
        <dbReference type="EC" id="2.3.1.269"/>
    </reaction>
</comment>
<comment type="subcellular location">
    <subcellularLocation>
        <location evidence="1 9">Cell membrane</location>
        <topology evidence="1 9">Multi-pass membrane protein</topology>
    </subcellularLocation>
</comment>
<dbReference type="EC" id="2.3.1.269" evidence="9"/>
<dbReference type="SUPFAM" id="SSF56317">
    <property type="entry name" value="Carbon-nitrogen hydrolase"/>
    <property type="match status" value="1"/>
</dbReference>